<comment type="caution">
    <text evidence="1">The sequence shown here is derived from an EMBL/GenBank/DDBJ whole genome shotgun (WGS) entry which is preliminary data.</text>
</comment>
<evidence type="ECO:0000313" key="1">
    <source>
        <dbReference type="EMBL" id="MFH6601864.1"/>
    </source>
</evidence>
<reference evidence="1" key="1">
    <citation type="submission" date="2024-09" db="EMBL/GenBank/DDBJ databases">
        <authorList>
            <person name="Liu J."/>
        </authorList>
    </citation>
    <scope>NUCLEOTIDE SEQUENCE</scope>
    <source>
        <strain evidence="1">NBU2967</strain>
    </source>
</reference>
<keyword evidence="2" id="KW-1185">Reference proteome</keyword>
<gene>
    <name evidence="1" type="ORF">ACEZ3G_00130</name>
</gene>
<organism evidence="1 2">
    <name type="scientific">Meishania litoralis</name>
    <dbReference type="NCBI Taxonomy" id="3434685"/>
    <lineage>
        <taxon>Bacteria</taxon>
        <taxon>Pseudomonadati</taxon>
        <taxon>Bacteroidota</taxon>
        <taxon>Flavobacteriia</taxon>
        <taxon>Flavobacteriales</taxon>
        <taxon>Flavobacteriaceae</taxon>
        <taxon>Meishania</taxon>
    </lineage>
</organism>
<accession>A0ACC7LEU8</accession>
<proteinExistence type="predicted"/>
<protein>
    <submittedName>
        <fullName evidence="1">Alpha/beta hydrolase</fullName>
    </submittedName>
</protein>
<evidence type="ECO:0000313" key="2">
    <source>
        <dbReference type="Proteomes" id="UP001595191"/>
    </source>
</evidence>
<dbReference type="EMBL" id="JBHFPV010000001">
    <property type="protein sequence ID" value="MFH6601864.1"/>
    <property type="molecule type" value="Genomic_DNA"/>
</dbReference>
<keyword evidence="1" id="KW-0378">Hydrolase</keyword>
<sequence>MNNLSMTLFLLILPFVSISQAIQPKPFEYPHKVLVYDLPTSSNGINYRIYVREPLRKLENGEKASVFYFLDPLSLFVPSSIMSSNYEYFNYIPPAYYIGIGYQDEADGIAKAENRTRDYTPTKFSPPNSTHFLASNPADYVGSGGTDAFLKALREEIIPFVEEHFNVNDSDRVLIGNSLSGLAATHTLLTQSDLFDRYLIVSPSLWWDDWNYDRPERYFMKQVSSLGKDLFKKKTRVYFAVGAEEEGFGMVTDLYLLVNKLKMKRIDDLKVHLEVLDGEIHEGVFPSAFMKGIIGLYSNEEKRRPSPSPINWNK</sequence>
<dbReference type="Proteomes" id="UP001595191">
    <property type="component" value="Unassembled WGS sequence"/>
</dbReference>
<name>A0ACC7LEU8_9FLAO</name>